<evidence type="ECO:0000256" key="1">
    <source>
        <dbReference type="SAM" id="MobiDB-lite"/>
    </source>
</evidence>
<evidence type="ECO:0000313" key="3">
    <source>
        <dbReference type="Proteomes" id="UP000002624"/>
    </source>
</evidence>
<feature type="non-terminal residue" evidence="2">
    <location>
        <position position="107"/>
    </location>
</feature>
<feature type="compositionally biased region" description="Low complexity" evidence="1">
    <location>
        <begin position="76"/>
        <end position="89"/>
    </location>
</feature>
<accession>C6HCI3</accession>
<dbReference type="EMBL" id="GG692422">
    <property type="protein sequence ID" value="EER42273.1"/>
    <property type="molecule type" value="Genomic_DNA"/>
</dbReference>
<feature type="region of interest" description="Disordered" evidence="1">
    <location>
        <begin position="60"/>
        <end position="89"/>
    </location>
</feature>
<reference evidence="3" key="1">
    <citation type="submission" date="2009-05" db="EMBL/GenBank/DDBJ databases">
        <title>The genome sequence of Ajellomyces capsulatus strain H143.</title>
        <authorList>
            <person name="Champion M."/>
            <person name="Cuomo C.A."/>
            <person name="Ma L.-J."/>
            <person name="Henn M.R."/>
            <person name="Sil A."/>
            <person name="Goldman B."/>
            <person name="Young S.K."/>
            <person name="Kodira C.D."/>
            <person name="Zeng Q."/>
            <person name="Koehrsen M."/>
            <person name="Alvarado L."/>
            <person name="Berlin A.M."/>
            <person name="Borenstein D."/>
            <person name="Chen Z."/>
            <person name="Engels R."/>
            <person name="Freedman E."/>
            <person name="Gellesch M."/>
            <person name="Goldberg J."/>
            <person name="Griggs A."/>
            <person name="Gujja S."/>
            <person name="Heiman D.I."/>
            <person name="Hepburn T.A."/>
            <person name="Howarth C."/>
            <person name="Jen D."/>
            <person name="Larson L."/>
            <person name="Lewis B."/>
            <person name="Mehta T."/>
            <person name="Park D."/>
            <person name="Pearson M."/>
            <person name="Roberts A."/>
            <person name="Saif S."/>
            <person name="Shea T.D."/>
            <person name="Shenoy N."/>
            <person name="Sisk P."/>
            <person name="Stolte C."/>
            <person name="Sykes S."/>
            <person name="Walk T."/>
            <person name="White J."/>
            <person name="Yandava C."/>
            <person name="Klein B."/>
            <person name="McEwen J.G."/>
            <person name="Puccia R."/>
            <person name="Goldman G.H."/>
            <person name="Felipe M.S."/>
            <person name="Nino-Vega G."/>
            <person name="San-Blas G."/>
            <person name="Taylor J.W."/>
            <person name="Mendoza L."/>
            <person name="Galagan J.E."/>
            <person name="Nusbaum C."/>
            <person name="Birren B.W."/>
        </authorList>
    </citation>
    <scope>NUCLEOTIDE SEQUENCE [LARGE SCALE GENOMIC DNA]</scope>
    <source>
        <strain evidence="3">H143</strain>
    </source>
</reference>
<feature type="region of interest" description="Disordered" evidence="1">
    <location>
        <begin position="1"/>
        <end position="45"/>
    </location>
</feature>
<protein>
    <submittedName>
        <fullName evidence="2">Uncharacterized protein</fullName>
    </submittedName>
</protein>
<dbReference type="AlphaFoldDB" id="C6HCI3"/>
<sequence length="107" mass="11229">MADTGNMLKRPHPEDDESNLQKRSRSNNGSPMPTNNGGISKEEIERMVAEARAKAEAARAKIQAARGGTATPMLGSRTQAPSSATTASPALSRLEQIKARVAAATGK</sequence>
<dbReference type="STRING" id="544712.C6HCI3"/>
<gene>
    <name evidence="2" type="ORF">HCDG_03732</name>
</gene>
<dbReference type="HOGENOM" id="CLU_2216026_0_0_1"/>
<dbReference type="Proteomes" id="UP000002624">
    <property type="component" value="Unassembled WGS sequence"/>
</dbReference>
<evidence type="ECO:0000313" key="2">
    <source>
        <dbReference type="EMBL" id="EER42273.1"/>
    </source>
</evidence>
<name>C6HCI3_AJECH</name>
<dbReference type="VEuPathDB" id="FungiDB:HCDG_03732"/>
<feature type="compositionally biased region" description="Polar residues" evidence="1">
    <location>
        <begin position="26"/>
        <end position="38"/>
    </location>
</feature>
<organism evidence="2 3">
    <name type="scientific">Ajellomyces capsulatus (strain H143)</name>
    <name type="common">Darling's disease fungus</name>
    <name type="synonym">Histoplasma capsulatum</name>
    <dbReference type="NCBI Taxonomy" id="544712"/>
    <lineage>
        <taxon>Eukaryota</taxon>
        <taxon>Fungi</taxon>
        <taxon>Dikarya</taxon>
        <taxon>Ascomycota</taxon>
        <taxon>Pezizomycotina</taxon>
        <taxon>Eurotiomycetes</taxon>
        <taxon>Eurotiomycetidae</taxon>
        <taxon>Onygenales</taxon>
        <taxon>Ajellomycetaceae</taxon>
        <taxon>Histoplasma</taxon>
    </lineage>
</organism>
<proteinExistence type="predicted"/>